<feature type="transmembrane region" description="Helical" evidence="1">
    <location>
        <begin position="94"/>
        <end position="116"/>
    </location>
</feature>
<organism evidence="2 3">
    <name type="scientific">Laedolimicola ammoniilytica</name>
    <dbReference type="NCBI Taxonomy" id="2981771"/>
    <lineage>
        <taxon>Bacteria</taxon>
        <taxon>Bacillati</taxon>
        <taxon>Bacillota</taxon>
        <taxon>Clostridia</taxon>
        <taxon>Lachnospirales</taxon>
        <taxon>Lachnospiraceae</taxon>
        <taxon>Laedolimicola</taxon>
    </lineage>
</organism>
<accession>A0ABT2RTQ2</accession>
<keyword evidence="1" id="KW-0472">Membrane</keyword>
<name>A0ABT2RTQ2_9FIRM</name>
<gene>
    <name evidence="2" type="ORF">OCV63_02055</name>
</gene>
<evidence type="ECO:0008006" key="4">
    <source>
        <dbReference type="Google" id="ProtNLM"/>
    </source>
</evidence>
<evidence type="ECO:0000313" key="2">
    <source>
        <dbReference type="EMBL" id="MCU6695681.1"/>
    </source>
</evidence>
<dbReference type="RefSeq" id="WP_158361764.1">
    <property type="nucleotide sequence ID" value="NZ_JAOQKC010000002.1"/>
</dbReference>
<proteinExistence type="predicted"/>
<evidence type="ECO:0000313" key="3">
    <source>
        <dbReference type="Proteomes" id="UP001652461"/>
    </source>
</evidence>
<feature type="transmembrane region" description="Helical" evidence="1">
    <location>
        <begin position="61"/>
        <end position="82"/>
    </location>
</feature>
<dbReference type="Proteomes" id="UP001652461">
    <property type="component" value="Unassembled WGS sequence"/>
</dbReference>
<sequence>MDSLITTIVNFFSEGLADGVKEMLRAFASLITETLLAPFKFATPQDLTKWFAGLSTYMDTMIVIGIALVIIICGWAALMQIMSPRGTEDTSLSIAARTIIAGWLVLSSNTVIATVLKYGDALYQLIFTSEDMINFSDVIGGLLDQTPEEIADQITVAQSAFFSTILICITKISTFLILCDLAVCLATLYVSFSLVFALMRYLQGKVFLIRFYSPTTLSSSRAEFRLPSRLACA</sequence>
<comment type="caution">
    <text evidence="2">The sequence shown here is derived from an EMBL/GenBank/DDBJ whole genome shotgun (WGS) entry which is preliminary data.</text>
</comment>
<keyword evidence="1" id="KW-0812">Transmembrane</keyword>
<protein>
    <recommendedName>
        <fullName evidence="4">TrbL/VirB6 plasmid conjugal transfer protein</fullName>
    </recommendedName>
</protein>
<keyword evidence="3" id="KW-1185">Reference proteome</keyword>
<feature type="transmembrane region" description="Helical" evidence="1">
    <location>
        <begin position="175"/>
        <end position="202"/>
    </location>
</feature>
<evidence type="ECO:0000256" key="1">
    <source>
        <dbReference type="SAM" id="Phobius"/>
    </source>
</evidence>
<keyword evidence="1" id="KW-1133">Transmembrane helix</keyword>
<dbReference type="EMBL" id="JAOQKC010000002">
    <property type="protein sequence ID" value="MCU6695681.1"/>
    <property type="molecule type" value="Genomic_DNA"/>
</dbReference>
<reference evidence="2 3" key="1">
    <citation type="journal article" date="2021" name="ISME Commun">
        <title>Automated analysis of genomic sequences facilitates high-throughput and comprehensive description of bacteria.</title>
        <authorList>
            <person name="Hitch T.C.A."/>
        </authorList>
    </citation>
    <scope>NUCLEOTIDE SEQUENCE [LARGE SCALE GENOMIC DNA]</scope>
    <source>
        <strain evidence="2 3">Sanger_04</strain>
    </source>
</reference>